<keyword evidence="6 8" id="KW-0503">Monooxygenase</keyword>
<dbReference type="Pfam" id="PF00067">
    <property type="entry name" value="p450"/>
    <property type="match status" value="1"/>
</dbReference>
<dbReference type="SUPFAM" id="SSF48264">
    <property type="entry name" value="Cytochrome P450"/>
    <property type="match status" value="1"/>
</dbReference>
<name>A0A9W5YQQ0_9EURO</name>
<proteinExistence type="inferred from homology"/>
<evidence type="ECO:0000256" key="2">
    <source>
        <dbReference type="ARBA" id="ARBA00010617"/>
    </source>
</evidence>
<keyword evidence="5 7" id="KW-0408">Iron</keyword>
<dbReference type="InterPro" id="IPR001128">
    <property type="entry name" value="Cyt_P450"/>
</dbReference>
<dbReference type="EMBL" id="BROQ01000030">
    <property type="protein sequence ID" value="GKZ20531.1"/>
    <property type="molecule type" value="Genomic_DNA"/>
</dbReference>
<dbReference type="AlphaFoldDB" id="A0A9W5YQQ0"/>
<evidence type="ECO:0000256" key="8">
    <source>
        <dbReference type="RuleBase" id="RU000461"/>
    </source>
</evidence>
<keyword evidence="9" id="KW-0812">Transmembrane</keyword>
<dbReference type="GO" id="GO:0020037">
    <property type="term" value="F:heme binding"/>
    <property type="evidence" value="ECO:0007669"/>
    <property type="project" value="InterPro"/>
</dbReference>
<keyword evidence="7 8" id="KW-0349">Heme</keyword>
<dbReference type="InterPro" id="IPR002401">
    <property type="entry name" value="Cyt_P450_E_grp-I"/>
</dbReference>
<dbReference type="PANTHER" id="PTHR24305">
    <property type="entry name" value="CYTOCHROME P450"/>
    <property type="match status" value="1"/>
</dbReference>
<keyword evidence="3 7" id="KW-0479">Metal-binding</keyword>
<dbReference type="PANTHER" id="PTHR24305:SF172">
    <property type="entry name" value="P450, PUTATIVE (EUROFUNG)-RELATED"/>
    <property type="match status" value="1"/>
</dbReference>
<evidence type="ECO:0000313" key="10">
    <source>
        <dbReference type="EMBL" id="GKZ20531.1"/>
    </source>
</evidence>
<dbReference type="PROSITE" id="PS00086">
    <property type="entry name" value="CYTOCHROME_P450"/>
    <property type="match status" value="1"/>
</dbReference>
<dbReference type="GO" id="GO:0004497">
    <property type="term" value="F:monooxygenase activity"/>
    <property type="evidence" value="ECO:0007669"/>
    <property type="project" value="UniProtKB-KW"/>
</dbReference>
<evidence type="ECO:0000256" key="9">
    <source>
        <dbReference type="SAM" id="Phobius"/>
    </source>
</evidence>
<keyword evidence="9" id="KW-0472">Membrane</keyword>
<protein>
    <submittedName>
        <fullName evidence="10">Uncharacterized protein</fullName>
    </submittedName>
</protein>
<sequence length="503" mass="57542">MMQGKSFIFLALIYATLIHPFFVYFIDRKGLRKFPSPSYAAISSLWRMRNNIRGRHFLAVHEAHQNLGTHVRIGPNHISICEPQAMNEIYGHGAFFQKDAFYDSGAGPHRNLIDTRSREEHNAKRKILAHAFAQRTLTELEPTIMATVQNLITQINRFSFQSKPINLRWYLNYLTIDLLSAILYGEPIGCLDRGNDLVTAETPQGKNYVVPYVQTEHRMAWMNMTLGMEPSFLPLSRRLFFWHKGMKASRDWENIVYHVTEKRHRVSESEAKPDIFSRFLKNGQGERLDIPRGEINAECSIMMVAGTDTTAASLTYAVWLLYKHVNVLAKLRAELDHAWGPEPKVPTYQDVSGLPFLRACVDEAIRVMPSSTIGMPRIVPKGGRWIAGQFITEGVTVSVPTYTLLRNPSAFDHPDEFNPDRWLTADAVKRRQMAESYFPFSHGPRACIGRNISNFEQLVVTAAIVKNFDFEFPDPTYELSIMERSNANPGDLWLVPRRRRVGV</sequence>
<evidence type="ECO:0000256" key="5">
    <source>
        <dbReference type="ARBA" id="ARBA00023004"/>
    </source>
</evidence>
<evidence type="ECO:0000256" key="4">
    <source>
        <dbReference type="ARBA" id="ARBA00023002"/>
    </source>
</evidence>
<feature type="binding site" description="axial binding residue" evidence="7">
    <location>
        <position position="447"/>
    </location>
    <ligand>
        <name>heme</name>
        <dbReference type="ChEBI" id="CHEBI:30413"/>
    </ligand>
    <ligandPart>
        <name>Fe</name>
        <dbReference type="ChEBI" id="CHEBI:18248"/>
    </ligandPart>
</feature>
<comment type="similarity">
    <text evidence="2 8">Belongs to the cytochrome P450 family.</text>
</comment>
<dbReference type="CDD" id="cd11061">
    <property type="entry name" value="CYP67-like"/>
    <property type="match status" value="1"/>
</dbReference>
<evidence type="ECO:0000256" key="6">
    <source>
        <dbReference type="ARBA" id="ARBA00023033"/>
    </source>
</evidence>
<evidence type="ECO:0000256" key="1">
    <source>
        <dbReference type="ARBA" id="ARBA00001971"/>
    </source>
</evidence>
<comment type="cofactor">
    <cofactor evidence="1 7">
        <name>heme</name>
        <dbReference type="ChEBI" id="CHEBI:30413"/>
    </cofactor>
</comment>
<gene>
    <name evidence="10" type="ORF">AbraCBS73388_006109</name>
</gene>
<dbReference type="GO" id="GO:0005506">
    <property type="term" value="F:iron ion binding"/>
    <property type="evidence" value="ECO:0007669"/>
    <property type="project" value="InterPro"/>
</dbReference>
<keyword evidence="4 8" id="KW-0560">Oxidoreductase</keyword>
<dbReference type="Proteomes" id="UP001143548">
    <property type="component" value="Unassembled WGS sequence"/>
</dbReference>
<evidence type="ECO:0000256" key="7">
    <source>
        <dbReference type="PIRSR" id="PIRSR602401-1"/>
    </source>
</evidence>
<dbReference type="InterPro" id="IPR017972">
    <property type="entry name" value="Cyt_P450_CS"/>
</dbReference>
<dbReference type="GO" id="GO:0016705">
    <property type="term" value="F:oxidoreductase activity, acting on paired donors, with incorporation or reduction of molecular oxygen"/>
    <property type="evidence" value="ECO:0007669"/>
    <property type="project" value="InterPro"/>
</dbReference>
<dbReference type="Gene3D" id="1.10.630.10">
    <property type="entry name" value="Cytochrome P450"/>
    <property type="match status" value="1"/>
</dbReference>
<dbReference type="InterPro" id="IPR050121">
    <property type="entry name" value="Cytochrome_P450_monoxygenase"/>
</dbReference>
<comment type="caution">
    <text evidence="10">The sequence shown here is derived from an EMBL/GenBank/DDBJ whole genome shotgun (WGS) entry which is preliminary data.</text>
</comment>
<feature type="transmembrane region" description="Helical" evidence="9">
    <location>
        <begin position="6"/>
        <end position="26"/>
    </location>
</feature>
<evidence type="ECO:0000313" key="11">
    <source>
        <dbReference type="Proteomes" id="UP001143548"/>
    </source>
</evidence>
<organism evidence="10 11">
    <name type="scientific">Aspergillus brasiliensis</name>
    <dbReference type="NCBI Taxonomy" id="319629"/>
    <lineage>
        <taxon>Eukaryota</taxon>
        <taxon>Fungi</taxon>
        <taxon>Dikarya</taxon>
        <taxon>Ascomycota</taxon>
        <taxon>Pezizomycotina</taxon>
        <taxon>Eurotiomycetes</taxon>
        <taxon>Eurotiomycetidae</taxon>
        <taxon>Eurotiales</taxon>
        <taxon>Aspergillaceae</taxon>
        <taxon>Aspergillus</taxon>
        <taxon>Aspergillus subgen. Circumdati</taxon>
    </lineage>
</organism>
<dbReference type="PRINTS" id="PR00463">
    <property type="entry name" value="EP450I"/>
</dbReference>
<accession>A0A9W5YQQ0</accession>
<keyword evidence="9" id="KW-1133">Transmembrane helix</keyword>
<dbReference type="InterPro" id="IPR036396">
    <property type="entry name" value="Cyt_P450_sf"/>
</dbReference>
<reference evidence="10" key="1">
    <citation type="submission" date="2022-07" db="EMBL/GenBank/DDBJ databases">
        <title>Taxonomy of Aspergillus series Nigri: significant species reduction supported by multi-species coalescent approaches.</title>
        <authorList>
            <person name="Bian C."/>
            <person name="Kusuya Y."/>
            <person name="Sklenar F."/>
            <person name="D'hooge E."/>
            <person name="Yaguchi T."/>
            <person name="Takahashi H."/>
            <person name="Hubka V."/>
        </authorList>
    </citation>
    <scope>NUCLEOTIDE SEQUENCE</scope>
    <source>
        <strain evidence="10">CBS 733.88</strain>
    </source>
</reference>
<dbReference type="PRINTS" id="PR00385">
    <property type="entry name" value="P450"/>
</dbReference>
<evidence type="ECO:0000256" key="3">
    <source>
        <dbReference type="ARBA" id="ARBA00022723"/>
    </source>
</evidence>